<proteinExistence type="predicted"/>
<evidence type="ECO:0000313" key="2">
    <source>
        <dbReference type="EMBL" id="OMO89609.1"/>
    </source>
</evidence>
<name>A0A1R3J445_9ROSI</name>
<feature type="transmembrane region" description="Helical" evidence="1">
    <location>
        <begin position="41"/>
        <end position="59"/>
    </location>
</feature>
<keyword evidence="1" id="KW-0812">Transmembrane</keyword>
<keyword evidence="1" id="KW-1133">Transmembrane helix</keyword>
<evidence type="ECO:0000313" key="3">
    <source>
        <dbReference type="Proteomes" id="UP000187203"/>
    </source>
</evidence>
<accession>A0A1R3J445</accession>
<dbReference type="Proteomes" id="UP000187203">
    <property type="component" value="Unassembled WGS sequence"/>
</dbReference>
<organism evidence="2 3">
    <name type="scientific">Corchorus olitorius</name>
    <dbReference type="NCBI Taxonomy" id="93759"/>
    <lineage>
        <taxon>Eukaryota</taxon>
        <taxon>Viridiplantae</taxon>
        <taxon>Streptophyta</taxon>
        <taxon>Embryophyta</taxon>
        <taxon>Tracheophyta</taxon>
        <taxon>Spermatophyta</taxon>
        <taxon>Magnoliopsida</taxon>
        <taxon>eudicotyledons</taxon>
        <taxon>Gunneridae</taxon>
        <taxon>Pentapetalae</taxon>
        <taxon>rosids</taxon>
        <taxon>malvids</taxon>
        <taxon>Malvales</taxon>
        <taxon>Malvaceae</taxon>
        <taxon>Grewioideae</taxon>
        <taxon>Apeibeae</taxon>
        <taxon>Corchorus</taxon>
    </lineage>
</organism>
<dbReference type="AlphaFoldDB" id="A0A1R3J445"/>
<evidence type="ECO:0000256" key="1">
    <source>
        <dbReference type="SAM" id="Phobius"/>
    </source>
</evidence>
<comment type="caution">
    <text evidence="2">The sequence shown here is derived from an EMBL/GenBank/DDBJ whole genome shotgun (WGS) entry which is preliminary data.</text>
</comment>
<gene>
    <name evidence="2" type="ORF">COLO4_19671</name>
</gene>
<keyword evidence="3" id="KW-1185">Reference proteome</keyword>
<reference evidence="3" key="1">
    <citation type="submission" date="2013-09" db="EMBL/GenBank/DDBJ databases">
        <title>Corchorus olitorius genome sequencing.</title>
        <authorList>
            <person name="Alam M."/>
            <person name="Haque M.S."/>
            <person name="Islam M.S."/>
            <person name="Emdad E.M."/>
            <person name="Islam M.M."/>
            <person name="Ahmed B."/>
            <person name="Halim A."/>
            <person name="Hossen Q.M.M."/>
            <person name="Hossain M.Z."/>
            <person name="Ahmed R."/>
            <person name="Khan M.M."/>
            <person name="Islam R."/>
            <person name="Rashid M.M."/>
            <person name="Khan S.A."/>
            <person name="Rahman M.S."/>
            <person name="Alam M."/>
            <person name="Yahiya A.S."/>
            <person name="Khan M.S."/>
            <person name="Azam M.S."/>
            <person name="Haque T."/>
            <person name="Lashkar M.Z.H."/>
            <person name="Akhand A.I."/>
            <person name="Morshed G."/>
            <person name="Roy S."/>
            <person name="Uddin K.S."/>
            <person name="Rabeya T."/>
            <person name="Hossain A.S."/>
            <person name="Chowdhury A."/>
            <person name="Snigdha A.R."/>
            <person name="Mortoza M.S."/>
            <person name="Matin S.A."/>
            <person name="Hoque S.M.E."/>
            <person name="Islam M.K."/>
            <person name="Roy D.K."/>
            <person name="Haider R."/>
            <person name="Moosa M.M."/>
            <person name="Elias S.M."/>
            <person name="Hasan A.M."/>
            <person name="Jahan S."/>
            <person name="Shafiuddin M."/>
            <person name="Mahmood N."/>
            <person name="Shommy N.S."/>
        </authorList>
    </citation>
    <scope>NUCLEOTIDE SEQUENCE [LARGE SCALE GENOMIC DNA]</scope>
    <source>
        <strain evidence="3">cv. O-4</strain>
    </source>
</reference>
<dbReference type="EMBL" id="AWUE01016719">
    <property type="protein sequence ID" value="OMO89609.1"/>
    <property type="molecule type" value="Genomic_DNA"/>
</dbReference>
<sequence>MAVFDDLMQVCHDLLSSFIPVEFIVCSPCIDSVLKPSVFSLDLRHCFLSVFLFALLFILSRQRVKFQGHGTLSKGQQYPTGKNKM</sequence>
<keyword evidence="1" id="KW-0472">Membrane</keyword>
<protein>
    <submittedName>
        <fullName evidence="2">Uncharacterized protein</fullName>
    </submittedName>
</protein>